<dbReference type="PANTHER" id="PTHR38011:SF7">
    <property type="entry name" value="2,5-DIAMINO-6-RIBOSYLAMINO-4(3H)-PYRIMIDINONE 5'-PHOSPHATE REDUCTASE"/>
    <property type="match status" value="1"/>
</dbReference>
<organism evidence="5 6">
    <name type="scientific">Actinomycetospora endophytica</name>
    <dbReference type="NCBI Taxonomy" id="2291215"/>
    <lineage>
        <taxon>Bacteria</taxon>
        <taxon>Bacillati</taxon>
        <taxon>Actinomycetota</taxon>
        <taxon>Actinomycetes</taxon>
        <taxon>Pseudonocardiales</taxon>
        <taxon>Pseudonocardiaceae</taxon>
        <taxon>Actinomycetospora</taxon>
    </lineage>
</organism>
<dbReference type="InterPro" id="IPR024072">
    <property type="entry name" value="DHFR-like_dom_sf"/>
</dbReference>
<dbReference type="RefSeq" id="WP_230738600.1">
    <property type="nucleotide sequence ID" value="NZ_JAJNDB010000006.1"/>
</dbReference>
<dbReference type="EMBL" id="JAJNDB010000006">
    <property type="protein sequence ID" value="MCD2196723.1"/>
    <property type="molecule type" value="Genomic_DNA"/>
</dbReference>
<proteinExistence type="predicted"/>
<evidence type="ECO:0000256" key="1">
    <source>
        <dbReference type="ARBA" id="ARBA00005104"/>
    </source>
</evidence>
<evidence type="ECO:0000256" key="2">
    <source>
        <dbReference type="ARBA" id="ARBA00022857"/>
    </source>
</evidence>
<comment type="pathway">
    <text evidence="1">Cofactor biosynthesis; riboflavin biosynthesis.</text>
</comment>
<dbReference type="Proteomes" id="UP001199469">
    <property type="component" value="Unassembled WGS sequence"/>
</dbReference>
<keyword evidence="6" id="KW-1185">Reference proteome</keyword>
<name>A0ABS8PFE8_9PSEU</name>
<sequence>MRHVWPPGGPPGELDRAALAGVYAYPARLDRPFVRVNFVASADGAVSAGGLSTGLSAPGDRQVFGLLRELADVVLAGSGTVRAERYRGVRTSPELRERRRARGRTEVPPVAVVTGTADLEPDARLFTDTAVPPLLLTTTGAAGRARERFGDTAEVLAVGEEVTPGAALDALAGRGLCRVLCEGGPALFGSFAAAGLVDELCLSVAPQLAGAGADRILGGPALEDGPEPLRTASVIAHDDGLMLRYRTTRGDRADPDGADPEGG</sequence>
<dbReference type="InterPro" id="IPR050765">
    <property type="entry name" value="Riboflavin_Biosynth_HTPR"/>
</dbReference>
<keyword evidence="2" id="KW-0521">NADP</keyword>
<keyword evidence="3" id="KW-0560">Oxidoreductase</keyword>
<dbReference type="InterPro" id="IPR002734">
    <property type="entry name" value="RibDG_C"/>
</dbReference>
<evidence type="ECO:0000259" key="4">
    <source>
        <dbReference type="Pfam" id="PF01872"/>
    </source>
</evidence>
<gene>
    <name evidence="5" type="ORF">LQ327_25465</name>
</gene>
<feature type="domain" description="Bacterial bifunctional deaminase-reductase C-terminal" evidence="4">
    <location>
        <begin position="32"/>
        <end position="227"/>
    </location>
</feature>
<accession>A0ABS8PFE8</accession>
<evidence type="ECO:0000313" key="6">
    <source>
        <dbReference type="Proteomes" id="UP001199469"/>
    </source>
</evidence>
<reference evidence="5 6" key="1">
    <citation type="submission" date="2021-11" db="EMBL/GenBank/DDBJ databases">
        <title>Draft genome sequence of Actinomycetospora sp. SF1 isolated from the rhizosphere soil.</title>
        <authorList>
            <person name="Duangmal K."/>
            <person name="Chantavorakit T."/>
        </authorList>
    </citation>
    <scope>NUCLEOTIDE SEQUENCE [LARGE SCALE GENOMIC DNA]</scope>
    <source>
        <strain evidence="5 6">TBRC 5722</strain>
    </source>
</reference>
<dbReference type="Gene3D" id="3.40.430.10">
    <property type="entry name" value="Dihydrofolate Reductase, subunit A"/>
    <property type="match status" value="1"/>
</dbReference>
<evidence type="ECO:0000313" key="5">
    <source>
        <dbReference type="EMBL" id="MCD2196723.1"/>
    </source>
</evidence>
<dbReference type="Pfam" id="PF01872">
    <property type="entry name" value="RibD_C"/>
    <property type="match status" value="1"/>
</dbReference>
<dbReference type="NCBIfam" id="NF010664">
    <property type="entry name" value="PRK14059.1-2"/>
    <property type="match status" value="1"/>
</dbReference>
<evidence type="ECO:0000256" key="3">
    <source>
        <dbReference type="ARBA" id="ARBA00023002"/>
    </source>
</evidence>
<dbReference type="SUPFAM" id="SSF53597">
    <property type="entry name" value="Dihydrofolate reductase-like"/>
    <property type="match status" value="1"/>
</dbReference>
<comment type="caution">
    <text evidence="5">The sequence shown here is derived from an EMBL/GenBank/DDBJ whole genome shotgun (WGS) entry which is preliminary data.</text>
</comment>
<protein>
    <submittedName>
        <fullName evidence="5">Pyrimidine reductase family protein</fullName>
    </submittedName>
</protein>
<dbReference type="PANTHER" id="PTHR38011">
    <property type="entry name" value="DIHYDROFOLATE REDUCTASE FAMILY PROTEIN (AFU_ORTHOLOGUE AFUA_8G06820)"/>
    <property type="match status" value="1"/>
</dbReference>